<dbReference type="InterPro" id="IPR050819">
    <property type="entry name" value="Tripeptidyl-peptidase_I"/>
</dbReference>
<evidence type="ECO:0000256" key="13">
    <source>
        <dbReference type="ARBA" id="ARBA00023145"/>
    </source>
</evidence>
<evidence type="ECO:0000256" key="7">
    <source>
        <dbReference type="ARBA" id="ARBA00022723"/>
    </source>
</evidence>
<keyword evidence="8 16" id="KW-0732">Signal</keyword>
<dbReference type="Gene3D" id="3.40.50.200">
    <property type="entry name" value="Peptidase S8/S53 domain"/>
    <property type="match status" value="1"/>
</dbReference>
<comment type="subcellular location">
    <subcellularLocation>
        <location evidence="3">Secreted</location>
        <location evidence="3">Extracellular space</location>
    </subcellularLocation>
</comment>
<dbReference type="AlphaFoldDB" id="A0AA39MPC1"/>
<dbReference type="Proteomes" id="UP001175226">
    <property type="component" value="Unassembled WGS sequence"/>
</dbReference>
<evidence type="ECO:0000313" key="19">
    <source>
        <dbReference type="Proteomes" id="UP001175226"/>
    </source>
</evidence>
<comment type="catalytic activity">
    <reaction evidence="1">
        <text>Release of an N-terminal tripeptide from a polypeptide.</text>
        <dbReference type="EC" id="3.4.14.10"/>
    </reaction>
</comment>
<dbReference type="InterPro" id="IPR030400">
    <property type="entry name" value="Sedolisin_dom"/>
</dbReference>
<dbReference type="GO" id="GO:0004252">
    <property type="term" value="F:serine-type endopeptidase activity"/>
    <property type="evidence" value="ECO:0007669"/>
    <property type="project" value="UniProtKB-UniRule"/>
</dbReference>
<organism evidence="18 19">
    <name type="scientific">Armillaria borealis</name>
    <dbReference type="NCBI Taxonomy" id="47425"/>
    <lineage>
        <taxon>Eukaryota</taxon>
        <taxon>Fungi</taxon>
        <taxon>Dikarya</taxon>
        <taxon>Basidiomycota</taxon>
        <taxon>Agaricomycotina</taxon>
        <taxon>Agaricomycetes</taxon>
        <taxon>Agaricomycetidae</taxon>
        <taxon>Agaricales</taxon>
        <taxon>Marasmiineae</taxon>
        <taxon>Physalacriaceae</taxon>
        <taxon>Armillaria</taxon>
    </lineage>
</organism>
<accession>A0AA39MPC1</accession>
<feature type="binding site" evidence="15">
    <location>
        <position position="548"/>
    </location>
    <ligand>
        <name>Ca(2+)</name>
        <dbReference type="ChEBI" id="CHEBI:29108"/>
    </ligand>
</feature>
<dbReference type="SMART" id="SM00944">
    <property type="entry name" value="Pro-kuma_activ"/>
    <property type="match status" value="1"/>
</dbReference>
<evidence type="ECO:0000256" key="9">
    <source>
        <dbReference type="ARBA" id="ARBA00022801"/>
    </source>
</evidence>
<dbReference type="CDD" id="cd04056">
    <property type="entry name" value="Peptidases_S53"/>
    <property type="match status" value="1"/>
</dbReference>
<comment type="caution">
    <text evidence="18">The sequence shown here is derived from an EMBL/GenBank/DDBJ whole genome shotgun (WGS) entry which is preliminary data.</text>
</comment>
<dbReference type="EMBL" id="JAUEPT010000030">
    <property type="protein sequence ID" value="KAK0441318.1"/>
    <property type="molecule type" value="Genomic_DNA"/>
</dbReference>
<dbReference type="PANTHER" id="PTHR14218">
    <property type="entry name" value="PROTEASE S8 TRIPEPTIDYL PEPTIDASE I CLN2"/>
    <property type="match status" value="1"/>
</dbReference>
<dbReference type="InterPro" id="IPR015366">
    <property type="entry name" value="S53_propep"/>
</dbReference>
<keyword evidence="7 15" id="KW-0479">Metal-binding</keyword>
<keyword evidence="5" id="KW-0964">Secreted</keyword>
<evidence type="ECO:0000256" key="12">
    <source>
        <dbReference type="ARBA" id="ARBA00023026"/>
    </source>
</evidence>
<evidence type="ECO:0000259" key="17">
    <source>
        <dbReference type="PROSITE" id="PS51695"/>
    </source>
</evidence>
<keyword evidence="12" id="KW-0843">Virulence</keyword>
<evidence type="ECO:0000256" key="5">
    <source>
        <dbReference type="ARBA" id="ARBA00022525"/>
    </source>
</evidence>
<keyword evidence="6 15" id="KW-0645">Protease</keyword>
<dbReference type="CDD" id="cd11377">
    <property type="entry name" value="Pro-peptidase_S53"/>
    <property type="match status" value="1"/>
</dbReference>
<dbReference type="GO" id="GO:0046872">
    <property type="term" value="F:metal ion binding"/>
    <property type="evidence" value="ECO:0007669"/>
    <property type="project" value="UniProtKB-UniRule"/>
</dbReference>
<feature type="active site" description="Charge relay system" evidence="15">
    <location>
        <position position="289"/>
    </location>
</feature>
<keyword evidence="14" id="KW-0325">Glycoprotein</keyword>
<feature type="domain" description="Peptidase S53" evidence="17">
    <location>
        <begin position="213"/>
        <end position="570"/>
    </location>
</feature>
<dbReference type="SUPFAM" id="SSF52743">
    <property type="entry name" value="Subtilisin-like"/>
    <property type="match status" value="1"/>
</dbReference>
<keyword evidence="10 15" id="KW-0720">Serine protease</keyword>
<dbReference type="FunFam" id="3.40.50.200:FF:000015">
    <property type="entry name" value="Tripeptidyl peptidase A"/>
    <property type="match status" value="1"/>
</dbReference>
<evidence type="ECO:0000256" key="14">
    <source>
        <dbReference type="ARBA" id="ARBA00023180"/>
    </source>
</evidence>
<evidence type="ECO:0000313" key="18">
    <source>
        <dbReference type="EMBL" id="KAK0441318.1"/>
    </source>
</evidence>
<dbReference type="Pfam" id="PF09286">
    <property type="entry name" value="Pro-kuma_activ"/>
    <property type="match status" value="1"/>
</dbReference>
<sequence length="570" mass="59190">MFGIILLSIPLFVVSSVVTGSPTPRAMSVHDQRDAAPNRFVKAELADPQATLDFRIGLTPMNVAGLEKALYAVSEPGSDLYGQHLSFEEVKAFSVPTSGAVTAVTDWLADNGIIEVKPSGAFDDWLTFTAPVEKANTLLNAQYENFVHTESGERLIRTLTASIPSDLTDFIEVVHPTTSFAIPTFGTTPMVSIPLTSNLTERANPAPSLCNSVVTPACLQDLYNIPSTPATQLTNRLGVSGFVDQFAQRVDLQTFLRALRPDMSSTTMFTLQTLDGGQDPQGVNEAGIEANLDIQYTVGIATGVPTIFISVGDSSTDGVAGFLDMINFLNAEASPPQVLTTSYGFDETDISGSVAIRLCNAYMALGARGVSIIFASGDGGVGGGQSGESCTTFIPTFPGGCPFVTSVGATQGVNETSASFSSGGFSNVFTRPSYQTSSVATYLTALGSTNTGRFNTNGRGFPDVAAQGGNIEIVDGGQAGLVSGTSASSPIFASIISLLNDRLIAAGKPVLGFLNPFLYANPTATAFFDITTGNNPGCGTNGFPARAGWDPVTGLGTACFAALSAAAGVL</sequence>
<feature type="active site" description="Charge relay system" evidence="15">
    <location>
        <position position="293"/>
    </location>
</feature>
<evidence type="ECO:0000256" key="8">
    <source>
        <dbReference type="ARBA" id="ARBA00022729"/>
    </source>
</evidence>
<keyword evidence="19" id="KW-1185">Reference proteome</keyword>
<reference evidence="18" key="1">
    <citation type="submission" date="2023-06" db="EMBL/GenBank/DDBJ databases">
        <authorList>
            <consortium name="Lawrence Berkeley National Laboratory"/>
            <person name="Ahrendt S."/>
            <person name="Sahu N."/>
            <person name="Indic B."/>
            <person name="Wong-Bajracharya J."/>
            <person name="Merenyi Z."/>
            <person name="Ke H.-M."/>
            <person name="Monk M."/>
            <person name="Kocsube S."/>
            <person name="Drula E."/>
            <person name="Lipzen A."/>
            <person name="Balint B."/>
            <person name="Henrissat B."/>
            <person name="Andreopoulos B."/>
            <person name="Martin F.M."/>
            <person name="Harder C.B."/>
            <person name="Rigling D."/>
            <person name="Ford K.L."/>
            <person name="Foster G.D."/>
            <person name="Pangilinan J."/>
            <person name="Papanicolaou A."/>
            <person name="Barry K."/>
            <person name="LaButti K."/>
            <person name="Viragh M."/>
            <person name="Koriabine M."/>
            <person name="Yan M."/>
            <person name="Riley R."/>
            <person name="Champramary S."/>
            <person name="Plett K.L."/>
            <person name="Tsai I.J."/>
            <person name="Slot J."/>
            <person name="Sipos G."/>
            <person name="Plett J."/>
            <person name="Nagy L.G."/>
            <person name="Grigoriev I.V."/>
        </authorList>
    </citation>
    <scope>NUCLEOTIDE SEQUENCE</scope>
    <source>
        <strain evidence="18">FPL87.14</strain>
    </source>
</reference>
<evidence type="ECO:0000256" key="15">
    <source>
        <dbReference type="PROSITE-ProRule" id="PRU01032"/>
    </source>
</evidence>
<keyword evidence="9 15" id="KW-0378">Hydrolase</keyword>
<evidence type="ECO:0000256" key="1">
    <source>
        <dbReference type="ARBA" id="ARBA00001910"/>
    </source>
</evidence>
<evidence type="ECO:0000256" key="2">
    <source>
        <dbReference type="ARBA" id="ARBA00002451"/>
    </source>
</evidence>
<dbReference type="InterPro" id="IPR036852">
    <property type="entry name" value="Peptidase_S8/S53_dom_sf"/>
</dbReference>
<dbReference type="SUPFAM" id="SSF54897">
    <property type="entry name" value="Protease propeptides/inhibitors"/>
    <property type="match status" value="1"/>
</dbReference>
<dbReference type="GO" id="GO:0006508">
    <property type="term" value="P:proteolysis"/>
    <property type="evidence" value="ECO:0007669"/>
    <property type="project" value="UniProtKB-KW"/>
</dbReference>
<feature type="binding site" evidence="15">
    <location>
        <position position="530"/>
    </location>
    <ligand>
        <name>Ca(2+)</name>
        <dbReference type="ChEBI" id="CHEBI:29108"/>
    </ligand>
</feature>
<evidence type="ECO:0000256" key="11">
    <source>
        <dbReference type="ARBA" id="ARBA00022837"/>
    </source>
</evidence>
<dbReference type="Pfam" id="PF00082">
    <property type="entry name" value="Peptidase_S8"/>
    <property type="match status" value="1"/>
</dbReference>
<feature type="binding site" evidence="15">
    <location>
        <position position="529"/>
    </location>
    <ligand>
        <name>Ca(2+)</name>
        <dbReference type="ChEBI" id="CHEBI:29108"/>
    </ligand>
</feature>
<feature type="binding site" evidence="15">
    <location>
        <position position="550"/>
    </location>
    <ligand>
        <name>Ca(2+)</name>
        <dbReference type="ChEBI" id="CHEBI:29108"/>
    </ligand>
</feature>
<gene>
    <name evidence="18" type="ORF">EV421DRAFT_1904778</name>
</gene>
<evidence type="ECO:0000256" key="4">
    <source>
        <dbReference type="ARBA" id="ARBA00012462"/>
    </source>
</evidence>
<comment type="function">
    <text evidence="2">Secreted tripeptidyl-peptidase which degrades proteins at acidic pHs and is involved in virulence.</text>
</comment>
<protein>
    <recommendedName>
        <fullName evidence="4">tripeptidyl-peptidase II</fullName>
        <ecNumber evidence="4">3.4.14.10</ecNumber>
    </recommendedName>
</protein>
<keyword evidence="11 15" id="KW-0106">Calcium</keyword>
<dbReference type="PANTHER" id="PTHR14218:SF15">
    <property type="entry name" value="TRIPEPTIDYL-PEPTIDASE 1"/>
    <property type="match status" value="1"/>
</dbReference>
<dbReference type="GO" id="GO:0008240">
    <property type="term" value="F:tripeptidyl-peptidase activity"/>
    <property type="evidence" value="ECO:0007669"/>
    <property type="project" value="UniProtKB-EC"/>
</dbReference>
<keyword evidence="13" id="KW-0865">Zymogen</keyword>
<feature type="active site" description="Charge relay system" evidence="15">
    <location>
        <position position="486"/>
    </location>
</feature>
<dbReference type="GO" id="GO:0005576">
    <property type="term" value="C:extracellular region"/>
    <property type="evidence" value="ECO:0007669"/>
    <property type="project" value="UniProtKB-SubCell"/>
</dbReference>
<feature type="chain" id="PRO_5041342042" description="tripeptidyl-peptidase II" evidence="16">
    <location>
        <begin position="17"/>
        <end position="570"/>
    </location>
</feature>
<dbReference type="InterPro" id="IPR000209">
    <property type="entry name" value="Peptidase_S8/S53_dom"/>
</dbReference>
<dbReference type="PROSITE" id="PS51695">
    <property type="entry name" value="SEDOLISIN"/>
    <property type="match status" value="1"/>
</dbReference>
<proteinExistence type="predicted"/>
<evidence type="ECO:0000256" key="10">
    <source>
        <dbReference type="ARBA" id="ARBA00022825"/>
    </source>
</evidence>
<evidence type="ECO:0000256" key="6">
    <source>
        <dbReference type="ARBA" id="ARBA00022670"/>
    </source>
</evidence>
<feature type="signal peptide" evidence="16">
    <location>
        <begin position="1"/>
        <end position="16"/>
    </location>
</feature>
<evidence type="ECO:0000256" key="3">
    <source>
        <dbReference type="ARBA" id="ARBA00004239"/>
    </source>
</evidence>
<evidence type="ECO:0000256" key="16">
    <source>
        <dbReference type="SAM" id="SignalP"/>
    </source>
</evidence>
<dbReference type="EC" id="3.4.14.10" evidence="4"/>
<comment type="cofactor">
    <cofactor evidence="15">
        <name>Ca(2+)</name>
        <dbReference type="ChEBI" id="CHEBI:29108"/>
    </cofactor>
    <text evidence="15">Binds 1 Ca(2+) ion per subunit.</text>
</comment>
<name>A0AA39MPC1_9AGAR</name>